<reference evidence="3" key="1">
    <citation type="submission" date="2016-03" db="EMBL/GenBank/DDBJ databases">
        <authorList>
            <person name="Guldener U."/>
        </authorList>
    </citation>
    <scope>NUCLEOTIDE SEQUENCE [LARGE SCALE GENOMIC DNA]</scope>
</reference>
<evidence type="ECO:0000256" key="1">
    <source>
        <dbReference type="SAM" id="MobiDB-lite"/>
    </source>
</evidence>
<accession>A0A1E1MWQ2</accession>
<organism evidence="2 3">
    <name type="scientific">Rhynchosporium secalis</name>
    <name type="common">Barley scald fungus</name>
    <dbReference type="NCBI Taxonomy" id="38038"/>
    <lineage>
        <taxon>Eukaryota</taxon>
        <taxon>Fungi</taxon>
        <taxon>Dikarya</taxon>
        <taxon>Ascomycota</taxon>
        <taxon>Pezizomycotina</taxon>
        <taxon>Leotiomycetes</taxon>
        <taxon>Helotiales</taxon>
        <taxon>Ploettnerulaceae</taxon>
        <taxon>Rhynchosporium</taxon>
    </lineage>
</organism>
<keyword evidence="3" id="KW-1185">Reference proteome</keyword>
<dbReference type="EMBL" id="FJVC01000794">
    <property type="protein sequence ID" value="CZT53494.1"/>
    <property type="molecule type" value="Genomic_DNA"/>
</dbReference>
<feature type="region of interest" description="Disordered" evidence="1">
    <location>
        <begin position="27"/>
        <end position="61"/>
    </location>
</feature>
<dbReference type="Proteomes" id="UP000177625">
    <property type="component" value="Unassembled WGS sequence"/>
</dbReference>
<sequence>MRGRDLIEAWGQKKASASAQLLRMARKRSLKPARARSQPFDKPALKKRKSRRLAMDRIEPAARKGPRLNAEDRLRSLFYEPLILLHLMDRNGELRISRCPSEDRVTDHLQLRELRRTFLDQLAYVCDHLKGGETVTAMAL</sequence>
<evidence type="ECO:0000313" key="3">
    <source>
        <dbReference type="Proteomes" id="UP000177625"/>
    </source>
</evidence>
<dbReference type="AlphaFoldDB" id="A0A1E1MWQ2"/>
<protein>
    <submittedName>
        <fullName evidence="2">Uncharacterized protein</fullName>
    </submittedName>
</protein>
<evidence type="ECO:0000313" key="2">
    <source>
        <dbReference type="EMBL" id="CZT53494.1"/>
    </source>
</evidence>
<gene>
    <name evidence="2" type="ORF">RSE6_15090</name>
</gene>
<proteinExistence type="predicted"/>
<name>A0A1E1MWQ2_RHYSE</name>